<evidence type="ECO:0000313" key="8">
    <source>
        <dbReference type="Proteomes" id="UP001589647"/>
    </source>
</evidence>
<protein>
    <submittedName>
        <fullName evidence="7">CDGSH iron-sulfur domain-containing protein</fullName>
    </submittedName>
</protein>
<dbReference type="RefSeq" id="WP_379478594.1">
    <property type="nucleotide sequence ID" value="NZ_BMRC01000002.1"/>
</dbReference>
<keyword evidence="3" id="KW-0408">Iron</keyword>
<feature type="compositionally biased region" description="Basic and acidic residues" evidence="5">
    <location>
        <begin position="37"/>
        <end position="48"/>
    </location>
</feature>
<keyword evidence="4" id="KW-0411">Iron-sulfur</keyword>
<evidence type="ECO:0000256" key="5">
    <source>
        <dbReference type="SAM" id="MobiDB-lite"/>
    </source>
</evidence>
<proteinExistence type="predicted"/>
<evidence type="ECO:0000256" key="3">
    <source>
        <dbReference type="ARBA" id="ARBA00023004"/>
    </source>
</evidence>
<keyword evidence="8" id="KW-1185">Reference proteome</keyword>
<dbReference type="SMART" id="SM00704">
    <property type="entry name" value="ZnF_CDGSH"/>
    <property type="match status" value="1"/>
</dbReference>
<dbReference type="InterPro" id="IPR042216">
    <property type="entry name" value="MitoNEET_CISD"/>
</dbReference>
<dbReference type="Proteomes" id="UP001589647">
    <property type="component" value="Unassembled WGS sequence"/>
</dbReference>
<gene>
    <name evidence="7" type="ORF">ACFFV7_16420</name>
</gene>
<dbReference type="Gene3D" id="3.40.5.90">
    <property type="entry name" value="CDGSH iron-sulfur domain, mitoNEET-type"/>
    <property type="match status" value="1"/>
</dbReference>
<evidence type="ECO:0000256" key="4">
    <source>
        <dbReference type="ARBA" id="ARBA00023014"/>
    </source>
</evidence>
<keyword evidence="2" id="KW-0479">Metal-binding</keyword>
<feature type="region of interest" description="Disordered" evidence="5">
    <location>
        <begin position="30"/>
        <end position="56"/>
    </location>
</feature>
<evidence type="ECO:0000313" key="7">
    <source>
        <dbReference type="EMBL" id="MFB9202784.1"/>
    </source>
</evidence>
<organism evidence="7 8">
    <name type="scientific">Nonomuraea spiralis</name>
    <dbReference type="NCBI Taxonomy" id="46182"/>
    <lineage>
        <taxon>Bacteria</taxon>
        <taxon>Bacillati</taxon>
        <taxon>Actinomycetota</taxon>
        <taxon>Actinomycetes</taxon>
        <taxon>Streptosporangiales</taxon>
        <taxon>Streptosporangiaceae</taxon>
        <taxon>Nonomuraea</taxon>
    </lineage>
</organism>
<comment type="caution">
    <text evidence="7">The sequence shown here is derived from an EMBL/GenBank/DDBJ whole genome shotgun (WGS) entry which is preliminary data.</text>
</comment>
<keyword evidence="1" id="KW-0001">2Fe-2S</keyword>
<reference evidence="7 8" key="1">
    <citation type="submission" date="2024-09" db="EMBL/GenBank/DDBJ databases">
        <authorList>
            <person name="Sun Q."/>
            <person name="Mori K."/>
        </authorList>
    </citation>
    <scope>NUCLEOTIDE SEQUENCE [LARGE SCALE GENOMIC DNA]</scope>
    <source>
        <strain evidence="7 8">CCM 3426</strain>
    </source>
</reference>
<dbReference type="InterPro" id="IPR018967">
    <property type="entry name" value="FeS-contain_CDGSH-typ"/>
</dbReference>
<accession>A0ABV5IGB5</accession>
<name>A0ABV5IGB5_9ACTN</name>
<dbReference type="Pfam" id="PF09360">
    <property type="entry name" value="zf-CDGSH"/>
    <property type="match status" value="1"/>
</dbReference>
<dbReference type="EMBL" id="JBHMEI010000013">
    <property type="protein sequence ID" value="MFB9202784.1"/>
    <property type="molecule type" value="Genomic_DNA"/>
</dbReference>
<evidence type="ECO:0000256" key="2">
    <source>
        <dbReference type="ARBA" id="ARBA00022723"/>
    </source>
</evidence>
<feature type="domain" description="Iron-binding zinc finger CDGSH type" evidence="6">
    <location>
        <begin position="6"/>
        <end position="45"/>
    </location>
</feature>
<sequence>MSGRPGGAGDGEPTDPGRATVALCRCGRSSTKPFCDGSHKSVDFRAPSEPDPPTVP</sequence>
<evidence type="ECO:0000259" key="6">
    <source>
        <dbReference type="SMART" id="SM00704"/>
    </source>
</evidence>
<evidence type="ECO:0000256" key="1">
    <source>
        <dbReference type="ARBA" id="ARBA00022714"/>
    </source>
</evidence>